<dbReference type="Gene3D" id="3.40.50.300">
    <property type="entry name" value="P-loop containing nucleotide triphosphate hydrolases"/>
    <property type="match status" value="1"/>
</dbReference>
<proteinExistence type="predicted"/>
<accession>A0A1H8B398</accession>
<dbReference type="STRING" id="245187.SAMN04488003_104149"/>
<dbReference type="InterPro" id="IPR027417">
    <property type="entry name" value="P-loop_NTPase"/>
</dbReference>
<evidence type="ECO:0000313" key="2">
    <source>
        <dbReference type="Proteomes" id="UP000199585"/>
    </source>
</evidence>
<keyword evidence="1" id="KW-0547">Nucleotide-binding</keyword>
<keyword evidence="1" id="KW-0067">ATP-binding</keyword>
<dbReference type="RefSeq" id="WP_218139825.1">
    <property type="nucleotide sequence ID" value="NZ_FOCI01000004.1"/>
</dbReference>
<organism evidence="1 2">
    <name type="scientific">Loktanella fryxellensis</name>
    <dbReference type="NCBI Taxonomy" id="245187"/>
    <lineage>
        <taxon>Bacteria</taxon>
        <taxon>Pseudomonadati</taxon>
        <taxon>Pseudomonadota</taxon>
        <taxon>Alphaproteobacteria</taxon>
        <taxon>Rhodobacterales</taxon>
        <taxon>Roseobacteraceae</taxon>
        <taxon>Loktanella</taxon>
    </lineage>
</organism>
<dbReference type="GO" id="GO:0016887">
    <property type="term" value="F:ATP hydrolysis activity"/>
    <property type="evidence" value="ECO:0007669"/>
    <property type="project" value="InterPro"/>
</dbReference>
<dbReference type="Proteomes" id="UP000199585">
    <property type="component" value="Unassembled WGS sequence"/>
</dbReference>
<dbReference type="InterPro" id="IPR047641">
    <property type="entry name" value="ABC_transpr_MalK/UgpC-like"/>
</dbReference>
<dbReference type="GO" id="GO:0055052">
    <property type="term" value="C:ATP-binding cassette (ABC) transporter complex, substrate-binding subunit-containing"/>
    <property type="evidence" value="ECO:0007669"/>
    <property type="project" value="TreeGrafter"/>
</dbReference>
<dbReference type="GO" id="GO:0005524">
    <property type="term" value="F:ATP binding"/>
    <property type="evidence" value="ECO:0007669"/>
    <property type="project" value="UniProtKB-KW"/>
</dbReference>
<sequence length="137" mass="15147">MIAPRPRVLLFNEPLSNLDTTLRVERRTELLRVHRATGAAAIYVTHDQIEAMMMATHVAVMNGGRIEQFDTPDRLLSDPASAFVARFIGTPPANLIPVVRCAARCGPARVHGSRHGAGRGCEDQRRVLTPQCRRDPD</sequence>
<dbReference type="SUPFAM" id="SSF52540">
    <property type="entry name" value="P-loop containing nucleoside triphosphate hydrolases"/>
    <property type="match status" value="1"/>
</dbReference>
<dbReference type="PANTHER" id="PTHR43875">
    <property type="entry name" value="MALTODEXTRIN IMPORT ATP-BINDING PROTEIN MSMX"/>
    <property type="match status" value="1"/>
</dbReference>
<dbReference type="PANTHER" id="PTHR43875:SF14">
    <property type="entry name" value="ABC TRANSPORTER ATP-BINDING PROTEIN"/>
    <property type="match status" value="1"/>
</dbReference>
<gene>
    <name evidence="1" type="ORF">SAMN04488003_104149</name>
</gene>
<dbReference type="EMBL" id="FOCI01000004">
    <property type="protein sequence ID" value="SEM77402.1"/>
    <property type="molecule type" value="Genomic_DNA"/>
</dbReference>
<dbReference type="Gene3D" id="2.40.50.100">
    <property type="match status" value="1"/>
</dbReference>
<name>A0A1H8B398_9RHOB</name>
<reference evidence="1 2" key="1">
    <citation type="submission" date="2016-10" db="EMBL/GenBank/DDBJ databases">
        <authorList>
            <person name="de Groot N.N."/>
        </authorList>
    </citation>
    <scope>NUCLEOTIDE SEQUENCE [LARGE SCALE GENOMIC DNA]</scope>
    <source>
        <strain evidence="1 2">DSM 16213</strain>
    </source>
</reference>
<dbReference type="AlphaFoldDB" id="A0A1H8B398"/>
<protein>
    <submittedName>
        <fullName evidence="1">Iron(III) transport system ATP-binding protein</fullName>
    </submittedName>
</protein>
<evidence type="ECO:0000313" key="1">
    <source>
        <dbReference type="EMBL" id="SEM77402.1"/>
    </source>
</evidence>
<keyword evidence="2" id="KW-1185">Reference proteome</keyword>